<proteinExistence type="predicted"/>
<reference evidence="1 2" key="1">
    <citation type="submission" date="2014-08" db="EMBL/GenBank/DDBJ databases">
        <title>Whole genome shotgun sequence of Sphingomonas paucimobilis NBRC 13935.</title>
        <authorList>
            <person name="Hosoyama A."/>
            <person name="Hashimoto M."/>
            <person name="Hosoyama Y."/>
            <person name="Noguchi M."/>
            <person name="Uohara A."/>
            <person name="Ohji S."/>
            <person name="Katano-Makiyama Y."/>
            <person name="Ichikawa N."/>
            <person name="Kimura A."/>
            <person name="Yamazoe A."/>
            <person name="Fujita N."/>
        </authorList>
    </citation>
    <scope>NUCLEOTIDE SEQUENCE [LARGE SCALE GENOMIC DNA]</scope>
    <source>
        <strain evidence="1 2">NBRC 13935</strain>
    </source>
</reference>
<evidence type="ECO:0000313" key="2">
    <source>
        <dbReference type="Proteomes" id="UP000032025"/>
    </source>
</evidence>
<organism evidence="1 2">
    <name type="scientific">Sphingomonas paucimobilis NBRC 13935</name>
    <dbReference type="NCBI Taxonomy" id="1219050"/>
    <lineage>
        <taxon>Bacteria</taxon>
        <taxon>Pseudomonadati</taxon>
        <taxon>Pseudomonadota</taxon>
        <taxon>Alphaproteobacteria</taxon>
        <taxon>Sphingomonadales</taxon>
        <taxon>Sphingomonadaceae</taxon>
        <taxon>Sphingomonas</taxon>
    </lineage>
</organism>
<accession>A0A0C9M3P4</accession>
<dbReference type="AlphaFoldDB" id="A0A0C9M3P4"/>
<protein>
    <submittedName>
        <fullName evidence="1">DNA, contig: SP643</fullName>
    </submittedName>
</protein>
<comment type="caution">
    <text evidence="1">The sequence shown here is derived from an EMBL/GenBank/DDBJ whole genome shotgun (WGS) entry which is preliminary data.</text>
</comment>
<name>A0A0C9M3P4_SPHPI</name>
<dbReference type="EMBL" id="BBJS01000043">
    <property type="protein sequence ID" value="GAN14525.1"/>
    <property type="molecule type" value="Genomic_DNA"/>
</dbReference>
<dbReference type="Proteomes" id="UP000032025">
    <property type="component" value="Unassembled WGS sequence"/>
</dbReference>
<keyword evidence="2" id="KW-1185">Reference proteome</keyword>
<gene>
    <name evidence="1" type="ORF">SP6_43_00220</name>
</gene>
<evidence type="ECO:0000313" key="1">
    <source>
        <dbReference type="EMBL" id="GAN14525.1"/>
    </source>
</evidence>
<sequence length="74" mass="8021">MEQLATLDNTETGTIENVADAILHDLLQVSGENPKVARVTIAAIGAELVAFDDGLDQRVQRGHPQRALEGELRE</sequence>